<evidence type="ECO:0000256" key="1">
    <source>
        <dbReference type="ARBA" id="ARBA00022723"/>
    </source>
</evidence>
<reference evidence="5 7" key="1">
    <citation type="submission" date="2016-10" db="EMBL/GenBank/DDBJ databases">
        <title>Complete Genome Sequence of Acetogen Clostridium formicoaceticum ATCC 27076.</title>
        <authorList>
            <person name="Bao T."/>
            <person name="Cheng C."/>
            <person name="Zhao J."/>
            <person name="Yang S.-T."/>
            <person name="Wang J."/>
            <person name="Wang M."/>
        </authorList>
    </citation>
    <scope>NUCLEOTIDE SEQUENCE [LARGE SCALE GENOMIC DNA]</scope>
    <source>
        <strain evidence="5 7">ATCC 27076</strain>
    </source>
</reference>
<sequence length="216" mass="23134">MADLAMDLNALTQAVGELDEDQVLKILNEFVGKNPSEEEAQKVVNACQQGMAIVGDWFDKGEYFVGDLIFAGELLASAIETLKPVIGLGSTEKIGTIVLGTVEGDLHDIGKNIFRSMSEAAGFEVYDIGIDKSADAFVQKIKDVKPQIVGMSGVLTLAIDSMKNIIDKMKKEGLREDVKIIIGGNPVTKEACEHVGADAFTTNAAEGVKICQGWVN</sequence>
<dbReference type="PROSITE" id="PS51337">
    <property type="entry name" value="B12_BINDING_NTER"/>
    <property type="match status" value="1"/>
</dbReference>
<gene>
    <name evidence="6" type="primary">metH_6</name>
    <name evidence="5" type="ORF">BJL90_00510</name>
    <name evidence="6" type="ORF">CLFO_33330</name>
</gene>
<dbReference type="Pfam" id="PF02607">
    <property type="entry name" value="B12-binding_2"/>
    <property type="match status" value="1"/>
</dbReference>
<evidence type="ECO:0000313" key="5">
    <source>
        <dbReference type="EMBL" id="AOY74568.1"/>
    </source>
</evidence>
<dbReference type="SUPFAM" id="SSF47644">
    <property type="entry name" value="Methionine synthase domain"/>
    <property type="match status" value="1"/>
</dbReference>
<keyword evidence="1" id="KW-0479">Metal-binding</keyword>
<evidence type="ECO:0000313" key="7">
    <source>
        <dbReference type="Proteomes" id="UP000177894"/>
    </source>
</evidence>
<protein>
    <submittedName>
        <fullName evidence="5">Cobalamin-binding protein</fullName>
    </submittedName>
    <submittedName>
        <fullName evidence="6">Methionine synthase</fullName>
        <ecNumber evidence="6">2.1.1.13</ecNumber>
    </submittedName>
</protein>
<dbReference type="InterPro" id="IPR003759">
    <property type="entry name" value="Cbl-bd_cap"/>
</dbReference>
<evidence type="ECO:0000259" key="3">
    <source>
        <dbReference type="PROSITE" id="PS51332"/>
    </source>
</evidence>
<dbReference type="InterPro" id="IPR036724">
    <property type="entry name" value="Cobalamin-bd_sf"/>
</dbReference>
<dbReference type="AlphaFoldDB" id="A0AAC9RNR9"/>
<dbReference type="EMBL" id="CP017603">
    <property type="protein sequence ID" value="AOY74568.1"/>
    <property type="molecule type" value="Genomic_DNA"/>
</dbReference>
<dbReference type="Proteomes" id="UP000192478">
    <property type="component" value="Chromosome"/>
</dbReference>
<dbReference type="SMART" id="SM01018">
    <property type="entry name" value="B12-binding_2"/>
    <property type="match status" value="1"/>
</dbReference>
<evidence type="ECO:0000313" key="6">
    <source>
        <dbReference type="EMBL" id="ARE88927.1"/>
    </source>
</evidence>
<dbReference type="InterPro" id="IPR050554">
    <property type="entry name" value="Met_Synthase/Corrinoid"/>
</dbReference>
<dbReference type="Pfam" id="PF02310">
    <property type="entry name" value="B12-binding"/>
    <property type="match status" value="1"/>
</dbReference>
<dbReference type="RefSeq" id="WP_070963355.1">
    <property type="nucleotide sequence ID" value="NZ_CP017603.1"/>
</dbReference>
<dbReference type="PANTHER" id="PTHR45833:SF1">
    <property type="entry name" value="METHIONINE SYNTHASE"/>
    <property type="match status" value="1"/>
</dbReference>
<dbReference type="GO" id="GO:0032259">
    <property type="term" value="P:methylation"/>
    <property type="evidence" value="ECO:0007669"/>
    <property type="project" value="UniProtKB-KW"/>
</dbReference>
<dbReference type="EC" id="2.1.1.13" evidence="6"/>
<proteinExistence type="predicted"/>
<reference evidence="6 8" key="2">
    <citation type="submission" date="2017-03" db="EMBL/GenBank/DDBJ databases">
        <title>Complete sequence of Clostridium formicaceticum DSM 92.</title>
        <authorList>
            <person name="Poehlein A."/>
            <person name="Karl M."/>
            <person name="Bengelsdorf F.R."/>
            <person name="Duerre P."/>
            <person name="Daniel R."/>
        </authorList>
    </citation>
    <scope>NUCLEOTIDE SEQUENCE [LARGE SCALE GENOMIC DNA]</scope>
    <source>
        <strain evidence="6 8">DSM 92</strain>
    </source>
</reference>
<dbReference type="GO" id="GO:0005829">
    <property type="term" value="C:cytosol"/>
    <property type="evidence" value="ECO:0007669"/>
    <property type="project" value="TreeGrafter"/>
</dbReference>
<dbReference type="Gene3D" id="1.10.1240.10">
    <property type="entry name" value="Methionine synthase domain"/>
    <property type="match status" value="1"/>
</dbReference>
<organism evidence="6 8">
    <name type="scientific">Clostridium formicaceticum</name>
    <dbReference type="NCBI Taxonomy" id="1497"/>
    <lineage>
        <taxon>Bacteria</taxon>
        <taxon>Bacillati</taxon>
        <taxon>Bacillota</taxon>
        <taxon>Clostridia</taxon>
        <taxon>Eubacteriales</taxon>
        <taxon>Clostridiaceae</taxon>
        <taxon>Clostridium</taxon>
    </lineage>
</organism>
<feature type="domain" description="B12-binding" evidence="3">
    <location>
        <begin position="94"/>
        <end position="216"/>
    </location>
</feature>
<dbReference type="EMBL" id="CP020559">
    <property type="protein sequence ID" value="ARE88927.1"/>
    <property type="molecule type" value="Genomic_DNA"/>
</dbReference>
<keyword evidence="2" id="KW-0170">Cobalt</keyword>
<evidence type="ECO:0000259" key="4">
    <source>
        <dbReference type="PROSITE" id="PS51337"/>
    </source>
</evidence>
<keyword evidence="6" id="KW-0489">Methyltransferase</keyword>
<accession>A0AAC9RNR9</accession>
<feature type="domain" description="B12-binding N-terminal" evidence="4">
    <location>
        <begin position="1"/>
        <end position="94"/>
    </location>
</feature>
<dbReference type="PROSITE" id="PS51332">
    <property type="entry name" value="B12_BINDING"/>
    <property type="match status" value="1"/>
</dbReference>
<dbReference type="InterPro" id="IPR006158">
    <property type="entry name" value="Cobalamin-bd"/>
</dbReference>
<dbReference type="GO" id="GO:0050667">
    <property type="term" value="P:homocysteine metabolic process"/>
    <property type="evidence" value="ECO:0007669"/>
    <property type="project" value="TreeGrafter"/>
</dbReference>
<dbReference type="Proteomes" id="UP000177894">
    <property type="component" value="Chromosome"/>
</dbReference>
<evidence type="ECO:0000256" key="2">
    <source>
        <dbReference type="ARBA" id="ARBA00023285"/>
    </source>
</evidence>
<keyword evidence="7" id="KW-1185">Reference proteome</keyword>
<dbReference type="KEGG" id="cfm:BJL90_00510"/>
<name>A0AAC9RNR9_9CLOT</name>
<keyword evidence="6" id="KW-0808">Transferase</keyword>
<dbReference type="SUPFAM" id="SSF52242">
    <property type="entry name" value="Cobalamin (vitamin B12)-binding domain"/>
    <property type="match status" value="1"/>
</dbReference>
<dbReference type="GO" id="GO:0046872">
    <property type="term" value="F:metal ion binding"/>
    <property type="evidence" value="ECO:0007669"/>
    <property type="project" value="UniProtKB-KW"/>
</dbReference>
<dbReference type="Gene3D" id="3.40.50.280">
    <property type="entry name" value="Cobalamin-binding domain"/>
    <property type="match status" value="1"/>
</dbReference>
<dbReference type="PANTHER" id="PTHR45833">
    <property type="entry name" value="METHIONINE SYNTHASE"/>
    <property type="match status" value="1"/>
</dbReference>
<dbReference type="GO" id="GO:0046653">
    <property type="term" value="P:tetrahydrofolate metabolic process"/>
    <property type="evidence" value="ECO:0007669"/>
    <property type="project" value="TreeGrafter"/>
</dbReference>
<evidence type="ECO:0000313" key="8">
    <source>
        <dbReference type="Proteomes" id="UP000192478"/>
    </source>
</evidence>
<dbReference type="GO" id="GO:0031419">
    <property type="term" value="F:cobalamin binding"/>
    <property type="evidence" value="ECO:0007669"/>
    <property type="project" value="InterPro"/>
</dbReference>
<dbReference type="InterPro" id="IPR036594">
    <property type="entry name" value="Meth_synthase_dom"/>
</dbReference>
<dbReference type="GO" id="GO:0008705">
    <property type="term" value="F:methionine synthase activity"/>
    <property type="evidence" value="ECO:0007669"/>
    <property type="project" value="UniProtKB-EC"/>
</dbReference>